<evidence type="ECO:0000259" key="1">
    <source>
        <dbReference type="Pfam" id="PF14551"/>
    </source>
</evidence>
<comment type="caution">
    <text evidence="2">The sequence shown here is derived from an EMBL/GenBank/DDBJ whole genome shotgun (WGS) entry which is preliminary data.</text>
</comment>
<proteinExistence type="predicted"/>
<dbReference type="AlphaFoldDB" id="A0AAU9P6X9"/>
<dbReference type="Pfam" id="PF14551">
    <property type="entry name" value="MCM_N"/>
    <property type="match status" value="1"/>
</dbReference>
<accession>A0AAU9P6X9</accession>
<keyword evidence="3" id="KW-1185">Reference proteome</keyword>
<dbReference type="Proteomes" id="UP001157418">
    <property type="component" value="Unassembled WGS sequence"/>
</dbReference>
<feature type="domain" description="MCM N-terminal" evidence="1">
    <location>
        <begin position="15"/>
        <end position="72"/>
    </location>
</feature>
<protein>
    <recommendedName>
        <fullName evidence="1">MCM N-terminal domain-containing protein</fullName>
    </recommendedName>
</protein>
<organism evidence="2 3">
    <name type="scientific">Lactuca virosa</name>
    <dbReference type="NCBI Taxonomy" id="75947"/>
    <lineage>
        <taxon>Eukaryota</taxon>
        <taxon>Viridiplantae</taxon>
        <taxon>Streptophyta</taxon>
        <taxon>Embryophyta</taxon>
        <taxon>Tracheophyta</taxon>
        <taxon>Spermatophyta</taxon>
        <taxon>Magnoliopsida</taxon>
        <taxon>eudicotyledons</taxon>
        <taxon>Gunneridae</taxon>
        <taxon>Pentapetalae</taxon>
        <taxon>asterids</taxon>
        <taxon>campanulids</taxon>
        <taxon>Asterales</taxon>
        <taxon>Asteraceae</taxon>
        <taxon>Cichorioideae</taxon>
        <taxon>Cichorieae</taxon>
        <taxon>Lactucinae</taxon>
        <taxon>Lactuca</taxon>
    </lineage>
</organism>
<dbReference type="EMBL" id="CAKMRJ010005523">
    <property type="protein sequence ID" value="CAH1446036.1"/>
    <property type="molecule type" value="Genomic_DNA"/>
</dbReference>
<dbReference type="Gene3D" id="3.30.1640.10">
    <property type="entry name" value="mini-chromosome maintenance (MCM) complex, chain A, domain 1"/>
    <property type="match status" value="1"/>
</dbReference>
<evidence type="ECO:0000313" key="3">
    <source>
        <dbReference type="Proteomes" id="UP001157418"/>
    </source>
</evidence>
<dbReference type="InterPro" id="IPR027925">
    <property type="entry name" value="MCM_N"/>
</dbReference>
<reference evidence="2 3" key="1">
    <citation type="submission" date="2022-01" db="EMBL/GenBank/DDBJ databases">
        <authorList>
            <person name="Xiong W."/>
            <person name="Schranz E."/>
        </authorList>
    </citation>
    <scope>NUCLEOTIDE SEQUENCE [LARGE SCALE GENOMIC DNA]</scope>
</reference>
<evidence type="ECO:0000313" key="2">
    <source>
        <dbReference type="EMBL" id="CAH1446036.1"/>
    </source>
</evidence>
<gene>
    <name evidence="2" type="ORF">LVIROSA_LOCUS31758</name>
</gene>
<name>A0AAU9P6X9_9ASTR</name>
<sequence length="72" mass="8510">MDSYFTDEKAAKVENIFLEFLKSFRLDANSREPLYESEIEAMNQTSPNTMFIDFSHVMRFNDVLQKAISDEY</sequence>